<dbReference type="OrthoDB" id="666059at2"/>
<feature type="transmembrane region" description="Helical" evidence="2">
    <location>
        <begin position="599"/>
        <end position="621"/>
    </location>
</feature>
<dbReference type="EMBL" id="RBXB01000002">
    <property type="protein sequence ID" value="RKS97811.1"/>
    <property type="molecule type" value="Genomic_DNA"/>
</dbReference>
<gene>
    <name evidence="3" type="ORF">BCF58_1944</name>
</gene>
<evidence type="ECO:0000256" key="2">
    <source>
        <dbReference type="SAM" id="Phobius"/>
    </source>
</evidence>
<feature type="transmembrane region" description="Helical" evidence="2">
    <location>
        <begin position="407"/>
        <end position="427"/>
    </location>
</feature>
<evidence type="ECO:0000256" key="1">
    <source>
        <dbReference type="SAM" id="Coils"/>
    </source>
</evidence>
<dbReference type="Pfam" id="PF10101">
    <property type="entry name" value="DUF2339"/>
    <property type="match status" value="1"/>
</dbReference>
<feature type="transmembrane region" description="Helical" evidence="2">
    <location>
        <begin position="537"/>
        <end position="558"/>
    </location>
</feature>
<feature type="transmembrane region" description="Helical" evidence="2">
    <location>
        <begin position="128"/>
        <end position="144"/>
    </location>
</feature>
<accession>A0A495SE66</accession>
<feature type="transmembrane region" description="Helical" evidence="2">
    <location>
        <begin position="95"/>
        <end position="116"/>
    </location>
</feature>
<keyword evidence="2" id="KW-0472">Membrane</keyword>
<feature type="transmembrane region" description="Helical" evidence="2">
    <location>
        <begin position="276"/>
        <end position="293"/>
    </location>
</feature>
<evidence type="ECO:0000313" key="3">
    <source>
        <dbReference type="EMBL" id="RKS97811.1"/>
    </source>
</evidence>
<feature type="transmembrane region" description="Helical" evidence="2">
    <location>
        <begin position="481"/>
        <end position="500"/>
    </location>
</feature>
<dbReference type="AlphaFoldDB" id="A0A495SE66"/>
<keyword evidence="1" id="KW-0175">Coiled coil</keyword>
<feature type="transmembrane region" description="Helical" evidence="2">
    <location>
        <begin position="506"/>
        <end position="525"/>
    </location>
</feature>
<sequence>MEIGLVVILFLVILWGYNKLNHKIRKLENEIMELNKKLFPENQESSEKRPVQTSSSPLTPFQNISSEMSFEPPTEKNVSQKDWLAPILDFLKQNILTVIGIFTLVLGIGYFVKYAIDKNWIGETARTIIGLCTGIGIIITGHFLRKNYNTFSSIITGGGIAVLYFSLTIAFREYHIFTQNTAFIFICLITLFSIIVSYFYNSQVLIVFSLFGGFLAPLMVSTGQSNYVFLLTYLTILNIGMLVIVFLKPWKSISCIAFVFTNIYLFYWVIEKTDFTSIYFYIITYIIFYAFALQDYLKKNTLSVIDILMLVLVNFTSVIGLVYIFNKLHYEPAIIFPVVFAGVNAVLLYKEHGKRSFGIPYSVFAGITVSLITLAFALQFKTNLITSVWAVEATLLLFIWKKTGFTIFRMCFYVLFPLVILVQMVTWSEYFTSKQLPVIFNPVFLTSLVTIITIFTNLYLLRKQNENDKPENPFFENLFSVLSYGIIYVSVLFEILYQISDQPLSVIINAGLLFSIYYIFILLLLRNPLRITKGFETGFLYLFIFLVVIHISLSASMITDAILRKEISKNYYVFYLLYLLPFVYIGWRRLPSTDFFKSTIAYWIFSFMITMAISSELYHGYILANAENIQQSYPLKEHFRILYLPIIWAILASIFIYVGLKRNIPEFNKIGFVLVGIVIVKLYAYDVWQMDNVSRIIAFIILGIILLLSSFMFQRLKNIIRNLVDHKNENAQNEDSES</sequence>
<feature type="transmembrane region" description="Helical" evidence="2">
    <location>
        <begin position="570"/>
        <end position="587"/>
    </location>
</feature>
<feature type="transmembrane region" description="Helical" evidence="2">
    <location>
        <begin position="253"/>
        <end position="270"/>
    </location>
</feature>
<feature type="transmembrane region" description="Helical" evidence="2">
    <location>
        <begin position="667"/>
        <end position="684"/>
    </location>
</feature>
<protein>
    <submittedName>
        <fullName evidence="3">Putative membrane protein DUF2339</fullName>
    </submittedName>
</protein>
<name>A0A495SE66_9FLAO</name>
<feature type="transmembrane region" description="Helical" evidence="2">
    <location>
        <begin position="150"/>
        <end position="171"/>
    </location>
</feature>
<reference evidence="3 4" key="1">
    <citation type="submission" date="2018-10" db="EMBL/GenBank/DDBJ databases">
        <title>Genomic Encyclopedia of Archaeal and Bacterial Type Strains, Phase II (KMG-II): from individual species to whole genera.</title>
        <authorList>
            <person name="Goeker M."/>
        </authorList>
    </citation>
    <scope>NUCLEOTIDE SEQUENCE [LARGE SCALE GENOMIC DNA]</scope>
    <source>
        <strain evidence="3 4">DSM 14219</strain>
    </source>
</reference>
<proteinExistence type="predicted"/>
<organism evidence="3 4">
    <name type="scientific">Chryseobacterium defluvii</name>
    <dbReference type="NCBI Taxonomy" id="160396"/>
    <lineage>
        <taxon>Bacteria</taxon>
        <taxon>Pseudomonadati</taxon>
        <taxon>Bacteroidota</taxon>
        <taxon>Flavobacteriia</taxon>
        <taxon>Flavobacteriales</taxon>
        <taxon>Weeksellaceae</taxon>
        <taxon>Chryseobacterium group</taxon>
        <taxon>Chryseobacterium</taxon>
    </lineage>
</organism>
<dbReference type="PANTHER" id="PTHR38434:SF1">
    <property type="entry name" value="BLL2549 PROTEIN"/>
    <property type="match status" value="1"/>
</dbReference>
<feature type="transmembrane region" description="Helical" evidence="2">
    <location>
        <begin position="641"/>
        <end position="660"/>
    </location>
</feature>
<feature type="transmembrane region" description="Helical" evidence="2">
    <location>
        <begin position="696"/>
        <end position="713"/>
    </location>
</feature>
<feature type="transmembrane region" description="Helical" evidence="2">
    <location>
        <begin position="332"/>
        <end position="349"/>
    </location>
</feature>
<feature type="transmembrane region" description="Helical" evidence="2">
    <location>
        <begin position="183"/>
        <end position="215"/>
    </location>
</feature>
<feature type="transmembrane region" description="Helical" evidence="2">
    <location>
        <begin position="305"/>
        <end position="326"/>
    </location>
</feature>
<feature type="transmembrane region" description="Helical" evidence="2">
    <location>
        <begin position="227"/>
        <end position="246"/>
    </location>
</feature>
<comment type="caution">
    <text evidence="3">The sequence shown here is derived from an EMBL/GenBank/DDBJ whole genome shotgun (WGS) entry which is preliminary data.</text>
</comment>
<dbReference type="RefSeq" id="WP_121461568.1">
    <property type="nucleotide sequence ID" value="NZ_RBXB01000002.1"/>
</dbReference>
<feature type="transmembrane region" description="Helical" evidence="2">
    <location>
        <begin position="384"/>
        <end position="400"/>
    </location>
</feature>
<keyword evidence="2" id="KW-1133">Transmembrane helix</keyword>
<dbReference type="InterPro" id="IPR019286">
    <property type="entry name" value="DUF2339_TM"/>
</dbReference>
<dbReference type="PANTHER" id="PTHR38434">
    <property type="entry name" value="BLL2549 PROTEIN"/>
    <property type="match status" value="1"/>
</dbReference>
<feature type="transmembrane region" description="Helical" evidence="2">
    <location>
        <begin position="361"/>
        <end position="378"/>
    </location>
</feature>
<keyword evidence="2" id="KW-0812">Transmembrane</keyword>
<dbReference type="Proteomes" id="UP000272428">
    <property type="component" value="Unassembled WGS sequence"/>
</dbReference>
<evidence type="ECO:0000313" key="4">
    <source>
        <dbReference type="Proteomes" id="UP000272428"/>
    </source>
</evidence>
<feature type="coiled-coil region" evidence="1">
    <location>
        <begin position="17"/>
        <end position="44"/>
    </location>
</feature>
<feature type="transmembrane region" description="Helical" evidence="2">
    <location>
        <begin position="439"/>
        <end position="460"/>
    </location>
</feature>
<keyword evidence="4" id="KW-1185">Reference proteome</keyword>